<proteinExistence type="predicted"/>
<accession>A0ABU0KXV1</accession>
<dbReference type="RefSeq" id="WP_152380855.1">
    <property type="nucleotide sequence ID" value="NZ_CP045298.1"/>
</dbReference>
<organism evidence="1 2">
    <name type="scientific">Paenibacillus brasilensis</name>
    <dbReference type="NCBI Taxonomy" id="128574"/>
    <lineage>
        <taxon>Bacteria</taxon>
        <taxon>Bacillati</taxon>
        <taxon>Bacillota</taxon>
        <taxon>Bacilli</taxon>
        <taxon>Bacillales</taxon>
        <taxon>Paenibacillaceae</taxon>
        <taxon>Paenibacillus</taxon>
    </lineage>
</organism>
<evidence type="ECO:0000313" key="1">
    <source>
        <dbReference type="EMBL" id="MDQ0492777.1"/>
    </source>
</evidence>
<keyword evidence="2" id="KW-1185">Reference proteome</keyword>
<name>A0ABU0KXV1_9BACL</name>
<sequence>MDIKKVVDVATQFRNENPGATADEVKLHVLEYLLSELKQSSTEELLPHFRSLDLKKTERQVVVTLSFPWETTFSNIV</sequence>
<protein>
    <submittedName>
        <fullName evidence="1">Uncharacterized protein</fullName>
    </submittedName>
</protein>
<evidence type="ECO:0000313" key="2">
    <source>
        <dbReference type="Proteomes" id="UP001242811"/>
    </source>
</evidence>
<reference evidence="1 2" key="1">
    <citation type="submission" date="2023-07" db="EMBL/GenBank/DDBJ databases">
        <title>Genomic Encyclopedia of Type Strains, Phase IV (KMG-IV): sequencing the most valuable type-strain genomes for metagenomic binning, comparative biology and taxonomic classification.</title>
        <authorList>
            <person name="Goeker M."/>
        </authorList>
    </citation>
    <scope>NUCLEOTIDE SEQUENCE [LARGE SCALE GENOMIC DNA]</scope>
    <source>
        <strain evidence="1 2">DSM 14914</strain>
    </source>
</reference>
<comment type="caution">
    <text evidence="1">The sequence shown here is derived from an EMBL/GenBank/DDBJ whole genome shotgun (WGS) entry which is preliminary data.</text>
</comment>
<dbReference type="EMBL" id="JAUSWA010000004">
    <property type="protein sequence ID" value="MDQ0492777.1"/>
    <property type="molecule type" value="Genomic_DNA"/>
</dbReference>
<gene>
    <name evidence="1" type="ORF">QOZ95_000927</name>
</gene>
<dbReference type="Proteomes" id="UP001242811">
    <property type="component" value="Unassembled WGS sequence"/>
</dbReference>